<feature type="domain" description="MAM" evidence="7">
    <location>
        <begin position="3402"/>
        <end position="3586"/>
    </location>
</feature>
<feature type="disulfide bond" evidence="3">
    <location>
        <begin position="3597"/>
        <end position="3609"/>
    </location>
</feature>
<evidence type="ECO:0000259" key="8">
    <source>
        <dbReference type="PROSITE" id="PS50093"/>
    </source>
</evidence>
<feature type="domain" description="MAM" evidence="7">
    <location>
        <begin position="1897"/>
        <end position="2061"/>
    </location>
</feature>
<keyword evidence="1 2" id="KW-1015">Disulfide bond</keyword>
<dbReference type="Pfam" id="PF00057">
    <property type="entry name" value="Ldl_recept_a"/>
    <property type="match status" value="11"/>
</dbReference>
<feature type="disulfide bond" evidence="3">
    <location>
        <begin position="4258"/>
        <end position="4273"/>
    </location>
</feature>
<feature type="disulfide bond" evidence="3">
    <location>
        <begin position="2939"/>
        <end position="2957"/>
    </location>
</feature>
<feature type="domain" description="MAM" evidence="7">
    <location>
        <begin position="1738"/>
        <end position="1895"/>
    </location>
</feature>
<organism evidence="9 10">
    <name type="scientific">Caerostris darwini</name>
    <dbReference type="NCBI Taxonomy" id="1538125"/>
    <lineage>
        <taxon>Eukaryota</taxon>
        <taxon>Metazoa</taxon>
        <taxon>Ecdysozoa</taxon>
        <taxon>Arthropoda</taxon>
        <taxon>Chelicerata</taxon>
        <taxon>Arachnida</taxon>
        <taxon>Araneae</taxon>
        <taxon>Araneomorphae</taxon>
        <taxon>Entelegynae</taxon>
        <taxon>Araneoidea</taxon>
        <taxon>Araneidae</taxon>
        <taxon>Caerostris</taxon>
    </lineage>
</organism>
<feature type="domain" description="MAM" evidence="7">
    <location>
        <begin position="459"/>
        <end position="620"/>
    </location>
</feature>
<reference evidence="9 10" key="1">
    <citation type="submission" date="2021-06" db="EMBL/GenBank/DDBJ databases">
        <title>Caerostris darwini draft genome.</title>
        <authorList>
            <person name="Kono N."/>
            <person name="Arakawa K."/>
        </authorList>
    </citation>
    <scope>NUCLEOTIDE SEQUENCE [LARGE SCALE GENOMIC DNA]</scope>
</reference>
<keyword evidence="10" id="KW-1185">Reference proteome</keyword>
<dbReference type="PANTHER" id="PTHR23282:SF101">
    <property type="entry name" value="MAM DOMAIN-CONTAINING PROTEIN"/>
    <property type="match status" value="1"/>
</dbReference>
<feature type="domain" description="MAM" evidence="7">
    <location>
        <begin position="81"/>
        <end position="250"/>
    </location>
</feature>
<keyword evidence="2" id="KW-0245">EGF-like domain</keyword>
<feature type="domain" description="MAM" evidence="7">
    <location>
        <begin position="1574"/>
        <end position="1736"/>
    </location>
</feature>
<feature type="domain" description="EGF-like" evidence="6">
    <location>
        <begin position="4384"/>
        <end position="4418"/>
    </location>
</feature>
<feature type="domain" description="MAM" evidence="7">
    <location>
        <begin position="252"/>
        <end position="423"/>
    </location>
</feature>
<dbReference type="InterPro" id="IPR036055">
    <property type="entry name" value="LDL_receptor-like_sf"/>
</dbReference>
<evidence type="ECO:0000256" key="5">
    <source>
        <dbReference type="SAM" id="Phobius"/>
    </source>
</evidence>
<feature type="domain" description="MAM" evidence="7">
    <location>
        <begin position="891"/>
        <end position="1051"/>
    </location>
</feature>
<dbReference type="PANTHER" id="PTHR23282">
    <property type="entry name" value="APICAL ENDOSOMAL GLYCOPROTEIN PRECURSOR"/>
    <property type="match status" value="1"/>
</dbReference>
<dbReference type="CDD" id="cd00112">
    <property type="entry name" value="LDLa"/>
    <property type="match status" value="16"/>
</dbReference>
<evidence type="ECO:0000259" key="7">
    <source>
        <dbReference type="PROSITE" id="PS50060"/>
    </source>
</evidence>
<feature type="compositionally biased region" description="Basic and acidic residues" evidence="4">
    <location>
        <begin position="1595"/>
        <end position="1614"/>
    </location>
</feature>
<feature type="disulfide bond" evidence="3">
    <location>
        <begin position="627"/>
        <end position="639"/>
    </location>
</feature>
<feature type="disulfide bond" evidence="3">
    <location>
        <begin position="4368"/>
        <end position="4383"/>
    </location>
</feature>
<feature type="domain" description="MAM" evidence="7">
    <location>
        <begin position="4062"/>
        <end position="4224"/>
    </location>
</feature>
<dbReference type="InterPro" id="IPR000601">
    <property type="entry name" value="PKD_dom"/>
</dbReference>
<dbReference type="Pfam" id="PF00629">
    <property type="entry name" value="MAM"/>
    <property type="match status" value="21"/>
</dbReference>
<comment type="caution">
    <text evidence="9">The sequence shown here is derived from an EMBL/GenBank/DDBJ whole genome shotgun (WGS) entry which is preliminary data.</text>
</comment>
<proteinExistence type="predicted"/>
<feature type="domain" description="MAM" evidence="7">
    <location>
        <begin position="2101"/>
        <end position="2264"/>
    </location>
</feature>
<feature type="domain" description="MAM" evidence="7">
    <location>
        <begin position="2317"/>
        <end position="2492"/>
    </location>
</feature>
<dbReference type="InterPro" id="IPR051560">
    <property type="entry name" value="MAM_domain-containing"/>
</dbReference>
<dbReference type="PRINTS" id="PR00261">
    <property type="entry name" value="LDLRECEPTOR"/>
</dbReference>
<dbReference type="InterPro" id="IPR023415">
    <property type="entry name" value="LDLR_class-A_CS"/>
</dbReference>
<dbReference type="InterPro" id="IPR000742">
    <property type="entry name" value="EGF"/>
</dbReference>
<evidence type="ECO:0000256" key="1">
    <source>
        <dbReference type="ARBA" id="ARBA00023157"/>
    </source>
</evidence>
<dbReference type="Proteomes" id="UP001054837">
    <property type="component" value="Unassembled WGS sequence"/>
</dbReference>
<feature type="disulfide bond" evidence="3">
    <location>
        <begin position="443"/>
        <end position="458"/>
    </location>
</feature>
<evidence type="ECO:0000256" key="2">
    <source>
        <dbReference type="PROSITE-ProRule" id="PRU00076"/>
    </source>
</evidence>
<sequence length="4520" mass="510275">MHSPSPISLEVYALQYNQPAGPLWMKKTSAGTAWKYGTYFFAKSINMSVILRPSRISLGIGDIAVDDLSFNVGRCPIMRGQPCDFEAADICGFKLESPDAVSWKRVQGRSIKGNQTGPRVDKSYGTTEGHFMIVRPTTGARIAGDNKAYIIMPNVPSTGIYRSCVRFWYQMNGQNVIALSMFMRPSGGELPQFSLWSHGSKHGDSTWRVGQRTIDAPYTHEILFEAMLERGDKGFIAIDDIVVKEGACPNPGSCDFEEDLCTWQNPETGVEVEWIRNSGPTPTNDTGPDVDHTLGTETGSYIYLQAENPVKKHKMTGILQSEFFSVSTERCLSFWAHMSGKEMGTLQINLTYFDENQVKTLNKNSWKTQGDQGQKWFNRLINLNIDGLDIHEEYQILFIGMTNGALSDIALDDIEVTNKKCYEVPNDAFDCRDGTHVNASKVCDFEQDCPSGEDEVDCGECNFEIGDCGWRETSSYYYEKWVRVQGEDEGKVNGPGYDHTFNTSAGHFMLVDPRPYYSWQQSSLASPEKQFKKSYSSCVMNFYFLHRSGSGATIQVRKRIGSSTLATVWERNGIRGDGWQLGKAYLGTTEQPFTIEFVHQSSYEQTYVAIDDISFSDCNMTVYREKCGSKEFRCENGRCVSRYVLCDQTDDCGDRSDEDSKICSSYPKPCTFETNGDCEWTVKGKARNYWYIYYASSSRGRGNSGPLVDHTKGIDSSGKYLVLKRYYNDYKYYQSFYHSPNYEVSGENYCSLRFYYYMHGAEDANLKVHTETEKDGWSWKERFNELGSLGQNWNRAVINIRSNKPYHYIIEGNPGNITGSIIAIDDISLSKGCKRYTDDLPTPIPTPLPTKSPCKDNEFKCENGQPLCIPKTKVCDFIFDCSDKSDESKCGPCTFEKDFCGWQNQSPGGFSWMLKNASDLNGYGPKMDHKNSTTGSYAYVSEVWGYSNRPAVLASPTLPPISSHCVMAFWLYTDPGKFYVDSKSNYFWDYTTLWTIPENIEKGWNLFEIKLRAWSLHGTVVRFNSRPSWNWFSNDVKSVAIDEVSFLNCNPKQLLADCNFDDDSSGNGFCFWTQSSITGVAKWKRGKGTTERNFTGPTSDHTTGNGYYLYYDNTKLGTFSTAYLSSPTLPMNSPEGSCFSFWYHMYGQHVGTFAVDVSGMWSFSRRFSRSRSQGNQWRFGEIEIKSYRDFTIRVSASSGLGTENNIAVDDFKMIDGPCPRTAYCDFETNFCGWNSTFEGLAGWNRTQGSGNWSVEKPSVDHTTNTEFGYFIYMPYQRRGDLARLESPLYKNYGDMCVKFWYNMFGNDIGSLAVYQRTTQEGRLENLKSLWKKSGDHAGGWKLGRVTMNSLPSFYIAFEAQTGSGPIGYIALDDIHITHGICSDPISCTFEVDTCGWSNADAFSDVDWIRRKGLDNNFGKGPSVDHSTVTAQGHYMYALLTGLPAESQSMLISEDLEISPEYCLSFWYNMFNTVNSSLLVQQVIIGMGWDGVNEIKSEDALSDTWLKLETNITVENAGDFFQLGLTAMTYSKQDNDTHRGIAIDDLSLVKSLCGQEISTTLIPPTTTTEYPPTKFDCNFEENFCLWENDPDQGSAKWERKEGHSERKMTRPRTDHTTLSTSGHYITLNDDSKRYYFSRGRLFSQDGIDENTDICFRFWYHMYGNNPGSLYVKVQDFHDEDKSETIWTKSKSQGPNWKYDQVHIVKNYAFKIVIEGDGTWYGDISLDDFSLVYGTCPPRDFCDVEQDYCGFSHDPESDFQWKRGNGSRTNGPDVDHTYGSMYGNYFYVDPKVATPEGKVARLESGLYQPDKKCMRFWYYLYGLDVGTLEVLIRQGDTKTSKWKEVGDNSEFWHGSEVLIDQDLPTAYSYIFQVTSGSSFKNGSIAIDDIAVRNECPSLGSCNFEEDTCLWTNDPDADLQWLRGSGEITDAAPLNDTTFGNQFGTYLYVHVVQTWAANPKPARLLSPYFPAAKQRCINYWNFRNGTNFDGALTVSIYNDAIDEITELQHFTQEKLGRWNNEQVEIDEDKGDGKYQIIFEAQMTTAVNSFIALDDLTVYEGACKPIEDRKPDFTCEDGDNHISDDYRCDFYNDCADGSDEKGCGTNCDFETEEPNPCNWVSSTTNNVAAWNQTLANGTADPNTDHTKGTPGEGYYMKLNYLQRFLASGEAHLTSPALIQSSATCRIFFWYYFYALYKTEFIYVYFDSGHQTARTEIFRLEGDHEKSWRRAEVVIGRIQNRFRVGIVGRRESTIAAIALDDISFENCYIPRRVEEPQPCKQNEFMCQNGNCISNDLLCDFVDDCGDYSDENRLRAKCDSYPGRCDFEGGNYCGWTRAPETDYMWQISKSSSGSWYNKVMVTRDHTKNSPNGQFLYFSNTYRTKGQVARMASKVMEATDNSCKFRFFYTYGTVFNSTKYDELTDIGTLSVYIRRDEVNVWKTIFITREPPGQYYEKVTLPLGGFKEPFEVIVESRIGSNSKSGGWAVDDVSFTTGCVISNKTLPLSIEEPTPEPVEKCKVNEFLCVKDKFCIDNEKICDFVPDCSDSSDEAKCGTCNFDDDNNPTCGWSDNRGGKWQRLKGQRGNNGLTNDISGNGYYMYVSKEKTGAITSSAILRSIDFKQASSTCEISFYYFMSGITNNDASLKLQLQTNDKKDVMLWREISDQGRNWQNATVSIERRDAGWHLDFIATHVLSKGDIAIDEINFLRCAPPEKRKCANKEDFACLSGECINGSLVCDYRSDCSDGSDESNCTDYLENCDFENGWCSWTQEPTNVQKWERTSGQELAEGTGPDRDHTKNDETGHFLLASRGSNYYYWYSPRIVSTSFMADVSGKCKLRFWYHLYASYTSKISVYLQLADDIRLRIVTNFYGSSGDEWERAEVPLKSKFNFHVVIEGSPSSGNKGEIAIDDTSFTLECVPVYTIITTPIPTIQPKGVCDKLGQFTCGDNSCVPMEAVCDFKVDCPYGKDEKSCPAYCDFELGSNCGWKAITKIGDGVEVNVTIAEDAKKIVPDAPKVDKTTNTSQGSYLIIHTSLETETGPVDEYRSPLFATSASPCKFSLWYAARTVWLKPIISVLFGGNSYEMVSLTQSTDWKRESFGIGRQKGNFSVSISKKGGFSRWDYLALDDIEFVNCALPQRSNICYEYICPVTRACIEYSRVCDITDDCGDGSDEENCTTIKTDFENGLGFFSQLKDARAPLVWEIKSGAANAHIYSKVGPPYDHTLSNTEGHYLAMTRGVSGAMNERAWLTSEVLMSLAKGQCEMRFYYFMYGDKVNQLNIYTVTQDKGDFKLLWTQTGEVGNFWMRGAVPLNDTIPFQVVLEGKAGVTTNDMIALDDISFSTGCKRLDGQTLPPKEVTGSISSTTPSPSGCKSNEFACVQSKECIPAVKKCDFRVDCKDKSDEEGCVKETCDFNNRDMCGWQVFHKLTKNYTSTRVKRQAIDDSVYQWIAIQANDEHTKINVNNRPKTDHTTNSTEGWYLLADGGPGRNGDITSLISPDISATHSECALDFWVFCGMWSCNLKVYAGQEGPKLHKVWDSVKDLYGKKYAQYWTHARAPLSALTNFKVRFDAMRPFTYSSAVCLDDISFEKCVPPRTVDPLVETCDGGEFMCGNGKCIPENLLCDYNDDCTDYSDERDFQCQLYVARCNFDTTTCKEWVAEPDPKTKDSWFVTSASTSLYSSIPNQDHTTGTAAGKFLSVSSSWYSKDSKPRMRSPTIDGYSDKCKVRFFFNSIYADNRIRVYKRISYNDDGLKFLQEFSSDVTSYWHRAELEIINKGEDYQIVFEASFTSVSGSINIDDISMTPNCHLAIGRDIPGQPTTPPPIDDCAPERLPCKNKKCYTHLQRCNFINDCGDNTDEENCGTSCDFEKNSTCGWYSPEGYRGKWDMKSGKSSWYSSLTKDHTLGTAEGHYLVPKGLLQKGDVAQLHTENYVISGANCKISMWYFRDSTYGAPLRILLERNIRKEKYQELWKSDKDEGAEWKNAVADIKTQEHFTVVIEAGLGNSYLSTMAIDDIEFLKCSNEHPPVECMSDEFMCDDKLKCIKVWAHCDGKYDCDDKSDENMCQPQHGDCDFNAENWKDVCEWKSSELMEFEWTRAKEARNNETGPPRNQNPRQDGYFLYIDSSKQAEGTRAGVSTPVFKPSEGKCHLRFWYYMKGSPNMGTLEVRSEGENGQLIPVFRKKGPQGPQWIYQHVLVGNSQPYRITFIGTRGGDDKTDIAIDEVKFTSGCAEGGKPVVPTGPSTLCYKDEFRCKSGQQCIPITWKCDCAYDCKDGSDEVGCGNECLVTKPPKEVTTRGTTEKPNTVIPQKDCPARQKLCDDGKTCIDGLLLCDGVNDCPDGSDEKHGCHNAKHCTEKFYFCKDRIFPPCIAREKLCDGTYDCSDGSDESICDKCPPGFCVNGGTCSIVNHVPVCKCPDDFTHNRCSAKKVTPDLEKKPDYQPANVSWIIGVVIGTILLIAILFVVWYKRNTNAERTRLPHAVDNPVYGLNLDTLTFGELNSHMPVRSEDGAGATAIENPLYAFKSEIK</sequence>
<keyword evidence="5" id="KW-0812">Transmembrane</keyword>
<feature type="disulfide bond" evidence="3">
    <location>
        <begin position="4042"/>
        <end position="4057"/>
    </location>
</feature>
<dbReference type="PROSITE" id="PS50068">
    <property type="entry name" value="LDLRA_2"/>
    <property type="match status" value="16"/>
</dbReference>
<feature type="disulfide bond" evidence="3">
    <location>
        <begin position="2951"/>
        <end position="2966"/>
    </location>
</feature>
<dbReference type="InterPro" id="IPR002172">
    <property type="entry name" value="LDrepeatLR_classA_rpt"/>
</dbReference>
<feature type="disulfide bond" evidence="2">
    <location>
        <begin position="4408"/>
        <end position="4417"/>
    </location>
</feature>
<dbReference type="EMBL" id="BPLQ01012839">
    <property type="protein sequence ID" value="GIY68144.1"/>
    <property type="molecule type" value="Genomic_DNA"/>
</dbReference>
<feature type="disulfide bond" evidence="3">
    <location>
        <begin position="634"/>
        <end position="652"/>
    </location>
</feature>
<feature type="domain" description="MAM" evidence="7">
    <location>
        <begin position="2968"/>
        <end position="3129"/>
    </location>
</feature>
<keyword evidence="5" id="KW-0472">Membrane</keyword>
<keyword evidence="5" id="KW-1133">Transmembrane helix</keyword>
<dbReference type="Gene3D" id="2.60.120.200">
    <property type="match status" value="21"/>
</dbReference>
<feature type="disulfide bond" evidence="3">
    <location>
        <begin position="2084"/>
        <end position="2099"/>
    </location>
</feature>
<feature type="disulfide bond" evidence="3">
    <location>
        <begin position="3839"/>
        <end position="3854"/>
    </location>
</feature>
<feature type="domain" description="MAM" evidence="7">
    <location>
        <begin position="1385"/>
        <end position="1554"/>
    </location>
</feature>
<feature type="disulfide bond" evidence="3">
    <location>
        <begin position="2532"/>
        <end position="2547"/>
    </location>
</feature>
<dbReference type="InterPro" id="IPR000998">
    <property type="entry name" value="MAM_dom"/>
</dbReference>
<feature type="disulfide bond" evidence="3">
    <location>
        <begin position="2719"/>
        <end position="2737"/>
    </location>
</feature>
<feature type="disulfide bond" evidence="3">
    <location>
        <begin position="3604"/>
        <end position="3622"/>
    </location>
</feature>
<evidence type="ECO:0000256" key="4">
    <source>
        <dbReference type="SAM" id="MobiDB-lite"/>
    </source>
</evidence>
<dbReference type="InterPro" id="IPR013320">
    <property type="entry name" value="ConA-like_dom_sf"/>
</dbReference>
<accession>A0AAV4VE32</accession>
<dbReference type="PROSITE" id="PS01209">
    <property type="entry name" value="LDLRA_1"/>
    <property type="match status" value="9"/>
</dbReference>
<feature type="domain" description="MAM" evidence="7">
    <location>
        <begin position="1056"/>
        <end position="1220"/>
    </location>
</feature>
<evidence type="ECO:0000256" key="3">
    <source>
        <dbReference type="PROSITE-ProRule" id="PRU00124"/>
    </source>
</evidence>
<feature type="disulfide bond" evidence="3">
    <location>
        <begin position="3384"/>
        <end position="3399"/>
    </location>
</feature>
<feature type="disulfide bond" evidence="3">
    <location>
        <begin position="431"/>
        <end position="449"/>
    </location>
</feature>
<dbReference type="Gene3D" id="4.10.400.10">
    <property type="entry name" value="Low-density Lipoprotein Receptor"/>
    <property type="match status" value="16"/>
</dbReference>
<dbReference type="PROSITE" id="PS50093">
    <property type="entry name" value="PKD"/>
    <property type="match status" value="1"/>
</dbReference>
<dbReference type="SUPFAM" id="SSF49899">
    <property type="entry name" value="Concanavalin A-like lectins/glucanases"/>
    <property type="match status" value="21"/>
</dbReference>
<feature type="disulfide bond" evidence="3">
    <location>
        <begin position="875"/>
        <end position="890"/>
    </location>
</feature>
<feature type="region of interest" description="Disordered" evidence="4">
    <location>
        <begin position="1591"/>
        <end position="1618"/>
    </location>
</feature>
<feature type="disulfide bond" evidence="3">
    <location>
        <begin position="3820"/>
        <end position="3832"/>
    </location>
</feature>
<name>A0AAV4VE32_9ARAC</name>
<dbReference type="CDD" id="cd06263">
    <property type="entry name" value="MAM"/>
    <property type="match status" value="17"/>
</dbReference>
<feature type="transmembrane region" description="Helical" evidence="5">
    <location>
        <begin position="4437"/>
        <end position="4459"/>
    </location>
</feature>
<feature type="disulfide bond" evidence="3">
    <location>
        <begin position="2274"/>
        <end position="2286"/>
    </location>
</feature>
<evidence type="ECO:0000313" key="9">
    <source>
        <dbReference type="EMBL" id="GIY68144.1"/>
    </source>
</evidence>
<dbReference type="GO" id="GO:0016020">
    <property type="term" value="C:membrane"/>
    <property type="evidence" value="ECO:0007669"/>
    <property type="project" value="InterPro"/>
</dbReference>
<feature type="domain" description="MAM" evidence="7">
    <location>
        <begin position="2548"/>
        <end position="2705"/>
    </location>
</feature>
<dbReference type="PROSITE" id="PS50026">
    <property type="entry name" value="EGF_3"/>
    <property type="match status" value="1"/>
</dbReference>
<dbReference type="PROSITE" id="PS50060">
    <property type="entry name" value="MAM_2"/>
    <property type="match status" value="21"/>
</dbReference>
<feature type="domain" description="MAM" evidence="7">
    <location>
        <begin position="668"/>
        <end position="835"/>
    </location>
</feature>
<feature type="domain" description="MAM" evidence="7">
    <location>
        <begin position="1222"/>
        <end position="1383"/>
    </location>
</feature>
<evidence type="ECO:0000259" key="6">
    <source>
        <dbReference type="PROSITE" id="PS50026"/>
    </source>
</evidence>
<feature type="domain" description="MAM" evidence="7">
    <location>
        <begin position="3856"/>
        <end position="4015"/>
    </location>
</feature>
<feature type="disulfide bond" evidence="3">
    <location>
        <begin position="3827"/>
        <end position="3845"/>
    </location>
</feature>
<dbReference type="SMART" id="SM00137">
    <property type="entry name" value="MAM"/>
    <property type="match status" value="19"/>
</dbReference>
<feature type="domain" description="MAM" evidence="7">
    <location>
        <begin position="2751"/>
        <end position="2913"/>
    </location>
</feature>
<gene>
    <name evidence="9" type="ORF">CDAR_255541</name>
</gene>
<feature type="domain" description="MAM" evidence="7">
    <location>
        <begin position="3172"/>
        <end position="3339"/>
    </location>
</feature>
<feature type="disulfide bond" evidence="3">
    <location>
        <begin position="2281"/>
        <end position="2299"/>
    </location>
</feature>
<feature type="disulfide bond" evidence="3">
    <location>
        <begin position="3154"/>
        <end position="3169"/>
    </location>
</feature>
<dbReference type="SMART" id="SM00192">
    <property type="entry name" value="LDLa"/>
    <property type="match status" value="16"/>
</dbReference>
<feature type="domain" description="PKD" evidence="8">
    <location>
        <begin position="1750"/>
        <end position="1776"/>
    </location>
</feature>
<feature type="domain" description="MAM" evidence="7">
    <location>
        <begin position="3638"/>
        <end position="3801"/>
    </location>
</feature>
<dbReference type="SUPFAM" id="SSF57424">
    <property type="entry name" value="LDL receptor-like module"/>
    <property type="match status" value="16"/>
</dbReference>
<protein>
    <submittedName>
        <fullName evidence="9">MAM and LDL-receptor class A domain-containing protein 1</fullName>
    </submittedName>
</protein>
<evidence type="ECO:0000313" key="10">
    <source>
        <dbReference type="Proteomes" id="UP001054837"/>
    </source>
</evidence>
<comment type="caution">
    <text evidence="2">Lacks conserved residue(s) required for the propagation of feature annotation.</text>
</comment>
<feature type="disulfide bond" evidence="3">
    <location>
        <begin position="2731"/>
        <end position="2746"/>
    </location>
</feature>